<dbReference type="PANTHER" id="PTHR43344">
    <property type="entry name" value="PHOSPHOSERINE PHOSPHATASE"/>
    <property type="match status" value="1"/>
</dbReference>
<dbReference type="InterPro" id="IPR036412">
    <property type="entry name" value="HAD-like_sf"/>
</dbReference>
<dbReference type="Gene3D" id="3.40.50.1000">
    <property type="entry name" value="HAD superfamily/HAD-like"/>
    <property type="match status" value="1"/>
</dbReference>
<reference evidence="9 10" key="1">
    <citation type="submission" date="2016-04" db="EMBL/GenBank/DDBJ databases">
        <authorList>
            <person name="Evans L.H."/>
            <person name="Alamgir A."/>
            <person name="Owens N."/>
            <person name="Weber N.D."/>
            <person name="Virtaneva K."/>
            <person name="Barbian K."/>
            <person name="Babar A."/>
            <person name="Rosenke K."/>
        </authorList>
    </citation>
    <scope>NUCLEOTIDE SEQUENCE [LARGE SCALE GENOMIC DNA]</scope>
    <source>
        <strain evidence="10">S5(T) (JCM 30642 \VKM B-2941)</strain>
    </source>
</reference>
<dbReference type="AlphaFoldDB" id="A0A1N5U6Q3"/>
<keyword evidence="8" id="KW-0718">Serine biosynthesis</keyword>
<dbReference type="NCBIfam" id="TIGR01488">
    <property type="entry name" value="HAD-SF-IB"/>
    <property type="match status" value="1"/>
</dbReference>
<dbReference type="GO" id="GO:0005737">
    <property type="term" value="C:cytoplasm"/>
    <property type="evidence" value="ECO:0007669"/>
    <property type="project" value="TreeGrafter"/>
</dbReference>
<dbReference type="EC" id="3.1.3.3" evidence="3"/>
<comment type="cofactor">
    <cofactor evidence="1">
        <name>Mg(2+)</name>
        <dbReference type="ChEBI" id="CHEBI:18420"/>
    </cofactor>
</comment>
<proteinExistence type="predicted"/>
<dbReference type="InterPro" id="IPR023214">
    <property type="entry name" value="HAD_sf"/>
</dbReference>
<evidence type="ECO:0000256" key="6">
    <source>
        <dbReference type="ARBA" id="ARBA00022801"/>
    </source>
</evidence>
<dbReference type="InterPro" id="IPR006386">
    <property type="entry name" value="HAD-SF_hydro_IB_PSP-like_arc"/>
</dbReference>
<evidence type="ECO:0000256" key="5">
    <source>
        <dbReference type="ARBA" id="ARBA00022723"/>
    </source>
</evidence>
<evidence type="ECO:0000256" key="7">
    <source>
        <dbReference type="ARBA" id="ARBA00022842"/>
    </source>
</evidence>
<dbReference type="GO" id="GO:0000287">
    <property type="term" value="F:magnesium ion binding"/>
    <property type="evidence" value="ECO:0007669"/>
    <property type="project" value="TreeGrafter"/>
</dbReference>
<organism evidence="9 10">
    <name type="scientific">Cuniculiplasma divulgatum</name>
    <dbReference type="NCBI Taxonomy" id="1673428"/>
    <lineage>
        <taxon>Archaea</taxon>
        <taxon>Methanobacteriati</taxon>
        <taxon>Thermoplasmatota</taxon>
        <taxon>Thermoplasmata</taxon>
        <taxon>Thermoplasmatales</taxon>
        <taxon>Cuniculiplasmataceae</taxon>
        <taxon>Cuniculiplasma</taxon>
    </lineage>
</organism>
<keyword evidence="6" id="KW-0378">Hydrolase</keyword>
<gene>
    <name evidence="9" type="ORF">CSP5_0817</name>
</gene>
<dbReference type="GO" id="GO:0006564">
    <property type="term" value="P:L-serine biosynthetic process"/>
    <property type="evidence" value="ECO:0007669"/>
    <property type="project" value="UniProtKB-KW"/>
</dbReference>
<evidence type="ECO:0000256" key="3">
    <source>
        <dbReference type="ARBA" id="ARBA00012640"/>
    </source>
</evidence>
<dbReference type="GeneID" id="41588091"/>
<evidence type="ECO:0000256" key="1">
    <source>
        <dbReference type="ARBA" id="ARBA00001946"/>
    </source>
</evidence>
<name>A0A1N5U6Q3_9ARCH</name>
<evidence type="ECO:0000256" key="8">
    <source>
        <dbReference type="ARBA" id="ARBA00023299"/>
    </source>
</evidence>
<evidence type="ECO:0000313" key="9">
    <source>
        <dbReference type="EMBL" id="SIM56176.1"/>
    </source>
</evidence>
<dbReference type="SUPFAM" id="SSF56784">
    <property type="entry name" value="HAD-like"/>
    <property type="match status" value="1"/>
</dbReference>
<protein>
    <recommendedName>
        <fullName evidence="3">phosphoserine phosphatase</fullName>
        <ecNumber evidence="3">3.1.3.3</ecNumber>
    </recommendedName>
</protein>
<evidence type="ECO:0000256" key="4">
    <source>
        <dbReference type="ARBA" id="ARBA00022605"/>
    </source>
</evidence>
<dbReference type="RefSeq" id="WP_172399398.1">
    <property type="nucleotide sequence ID" value="NZ_LT671858.1"/>
</dbReference>
<evidence type="ECO:0000313" key="10">
    <source>
        <dbReference type="Proteomes" id="UP000195607"/>
    </source>
</evidence>
<sequence>MKGELPSSLGHTEHTPIVFFDMDGVLTVEKSSWNYVHSKFGVDNDFNYSLFRTGKIDYHEFMRRDINLWIQEMGEVKVNQIREILDEIELFPGAVEATQTLSAEGFHLVIVSGGLMWLAERVGKLTGISDIYANVILSLGGMVLPDGRALVDPKRKDIVVNNVINTYKPDYSISVGDSPDDEKMFMVTDYSISMNNEPGFINARGFDLKTDNLQSCADLILGIRDQRNEIT</sequence>
<dbReference type="PANTHER" id="PTHR43344:SF2">
    <property type="entry name" value="PHOSPHOSERINE PHOSPHATASE"/>
    <property type="match status" value="1"/>
</dbReference>
<evidence type="ECO:0000256" key="2">
    <source>
        <dbReference type="ARBA" id="ARBA00005135"/>
    </source>
</evidence>
<keyword evidence="5" id="KW-0479">Metal-binding</keyword>
<dbReference type="InterPro" id="IPR050582">
    <property type="entry name" value="HAD-like_SerB"/>
</dbReference>
<dbReference type="GO" id="GO:0036424">
    <property type="term" value="F:L-phosphoserine phosphatase activity"/>
    <property type="evidence" value="ECO:0007669"/>
    <property type="project" value="TreeGrafter"/>
</dbReference>
<dbReference type="Pfam" id="PF00702">
    <property type="entry name" value="Hydrolase"/>
    <property type="match status" value="1"/>
</dbReference>
<accession>A0A1N5U6Q3</accession>
<dbReference type="NCBIfam" id="TIGR01491">
    <property type="entry name" value="HAD-SF-IB-PSPlk"/>
    <property type="match status" value="1"/>
</dbReference>
<comment type="pathway">
    <text evidence="2">Amino-acid biosynthesis; L-serine biosynthesis; L-serine from 3-phospho-D-glycerate: step 3/3.</text>
</comment>
<dbReference type="Proteomes" id="UP000195607">
    <property type="component" value="Chromosome I"/>
</dbReference>
<keyword evidence="7" id="KW-0460">Magnesium</keyword>
<dbReference type="EMBL" id="LT671858">
    <property type="protein sequence ID" value="SIM56176.1"/>
    <property type="molecule type" value="Genomic_DNA"/>
</dbReference>
<keyword evidence="4" id="KW-0028">Amino-acid biosynthesis</keyword>